<sequence length="325" mass="37279">MSLLIPSECDFEDAHENPQTEILYREALEQLRQNNPHEFKWDFETVPGFFVQADEATDDLAFRYTDSQMGRKLEWNQISAKLAELNENAEPNVSYKLIICARHGQGFHNYIVDKYGVPAWNEKWRTLTTDGEVTYAPDPMLTDIGLKQAQENHMAWEKEVLQHSAPLPSKYYASPLQRSCWTHKITWDGLKPAEKKTVIVENLRETIGGNLCDKRSTRTEIEQRFGPHGFQCEPSFAEEDSLFSPRRETDVEHAVRINRFCQQLFADDWDVSTGVVDKAKAVEHSFISTTTHAGSIRLFIVVFGHRRFTISTGGMIPIVVKGTRL</sequence>
<dbReference type="InterPro" id="IPR029033">
    <property type="entry name" value="His_PPase_superfam"/>
</dbReference>
<evidence type="ECO:0000313" key="2">
    <source>
        <dbReference type="Proteomes" id="UP001338582"/>
    </source>
</evidence>
<dbReference type="InterPro" id="IPR050275">
    <property type="entry name" value="PGM_Phosphatase"/>
</dbReference>
<dbReference type="EMBL" id="CP138894">
    <property type="protein sequence ID" value="WPK23350.1"/>
    <property type="molecule type" value="Genomic_DNA"/>
</dbReference>
<name>A0AAX4H443_9ASCO</name>
<dbReference type="Proteomes" id="UP001338582">
    <property type="component" value="Chromosome 1"/>
</dbReference>
<protein>
    <recommendedName>
        <fullName evidence="3">Phosphoglycerate mutase</fullName>
    </recommendedName>
</protein>
<dbReference type="GO" id="GO:0005737">
    <property type="term" value="C:cytoplasm"/>
    <property type="evidence" value="ECO:0007669"/>
    <property type="project" value="TreeGrafter"/>
</dbReference>
<dbReference type="RefSeq" id="XP_062875737.1">
    <property type="nucleotide sequence ID" value="XM_063019667.1"/>
</dbReference>
<evidence type="ECO:0008006" key="3">
    <source>
        <dbReference type="Google" id="ProtNLM"/>
    </source>
</evidence>
<dbReference type="Gene3D" id="3.40.50.1240">
    <property type="entry name" value="Phosphoglycerate mutase-like"/>
    <property type="match status" value="1"/>
</dbReference>
<dbReference type="GeneID" id="88171657"/>
<dbReference type="PANTHER" id="PTHR48100">
    <property type="entry name" value="BROAD-SPECIFICITY PHOSPHATASE YOR283W-RELATED"/>
    <property type="match status" value="1"/>
</dbReference>
<evidence type="ECO:0000313" key="1">
    <source>
        <dbReference type="EMBL" id="WPK23350.1"/>
    </source>
</evidence>
<organism evidence="1 2">
    <name type="scientific">Australozyma saopauloensis</name>
    <dbReference type="NCBI Taxonomy" id="291208"/>
    <lineage>
        <taxon>Eukaryota</taxon>
        <taxon>Fungi</taxon>
        <taxon>Dikarya</taxon>
        <taxon>Ascomycota</taxon>
        <taxon>Saccharomycotina</taxon>
        <taxon>Pichiomycetes</taxon>
        <taxon>Metschnikowiaceae</taxon>
        <taxon>Australozyma</taxon>
    </lineage>
</organism>
<dbReference type="KEGG" id="asau:88171657"/>
<dbReference type="GO" id="GO:0016791">
    <property type="term" value="F:phosphatase activity"/>
    <property type="evidence" value="ECO:0007669"/>
    <property type="project" value="TreeGrafter"/>
</dbReference>
<proteinExistence type="predicted"/>
<reference evidence="1 2" key="1">
    <citation type="submission" date="2023-10" db="EMBL/GenBank/DDBJ databases">
        <title>Draft Genome Sequence of Candida saopaulonensis from a very Premature Infant with Sepsis.</title>
        <authorList>
            <person name="Ning Y."/>
            <person name="Dai R."/>
            <person name="Xiao M."/>
            <person name="Xu Y."/>
            <person name="Yan Q."/>
            <person name="Zhang L."/>
        </authorList>
    </citation>
    <scope>NUCLEOTIDE SEQUENCE [LARGE SCALE GENOMIC DNA]</scope>
    <source>
        <strain evidence="1 2">19XY460</strain>
    </source>
</reference>
<keyword evidence="2" id="KW-1185">Reference proteome</keyword>
<gene>
    <name evidence="1" type="ORF">PUMCH_000588</name>
</gene>
<dbReference type="SUPFAM" id="SSF53254">
    <property type="entry name" value="Phosphoglycerate mutase-like"/>
    <property type="match status" value="1"/>
</dbReference>
<accession>A0AAX4H443</accession>
<dbReference type="AlphaFoldDB" id="A0AAX4H443"/>
<dbReference type="PANTHER" id="PTHR48100:SF1">
    <property type="entry name" value="HISTIDINE PHOSPHATASE FAMILY PROTEIN-RELATED"/>
    <property type="match status" value="1"/>
</dbReference>